<reference evidence="10" key="1">
    <citation type="submission" date="2020-02" db="EMBL/GenBank/DDBJ databases">
        <authorList>
            <person name="Meier V. D."/>
        </authorList>
    </citation>
    <scope>NUCLEOTIDE SEQUENCE</scope>
    <source>
        <strain evidence="10">AVDCRST_MAG63</strain>
    </source>
</reference>
<feature type="domain" description="Glycine cleavage system P-protein N-terminal" evidence="8">
    <location>
        <begin position="55"/>
        <end position="300"/>
    </location>
</feature>
<dbReference type="EC" id="1.4.4.2" evidence="6"/>
<comment type="function">
    <text evidence="2 6">The glycine cleavage system catalyzes the degradation of glycine. The P protein binds the alpha-amino group of glycine through its pyridoxal phosphate cofactor; CO(2) is released and the remaining methylamine moiety is then transferred to the lipoamide cofactor of the H protein.</text>
</comment>
<evidence type="ECO:0000256" key="4">
    <source>
        <dbReference type="ARBA" id="ARBA00023002"/>
    </source>
</evidence>
<dbReference type="GO" id="GO:0005829">
    <property type="term" value="C:cytosol"/>
    <property type="evidence" value="ECO:0007669"/>
    <property type="project" value="TreeGrafter"/>
</dbReference>
<evidence type="ECO:0000256" key="5">
    <source>
        <dbReference type="ARBA" id="ARBA00049026"/>
    </source>
</evidence>
<dbReference type="GO" id="GO:0019464">
    <property type="term" value="P:glycine decarboxylation via glycine cleavage system"/>
    <property type="evidence" value="ECO:0007669"/>
    <property type="project" value="UniProtKB-UniRule"/>
</dbReference>
<evidence type="ECO:0000256" key="6">
    <source>
        <dbReference type="HAMAP-Rule" id="MF_00713"/>
    </source>
</evidence>
<evidence type="ECO:0000259" key="9">
    <source>
        <dbReference type="Pfam" id="PF21478"/>
    </source>
</evidence>
<dbReference type="FunFam" id="3.40.640.10:FF:000224">
    <property type="entry name" value="Probable glycine dehydrogenase (decarboxylating) subunit 2"/>
    <property type="match status" value="1"/>
</dbReference>
<comment type="subunit">
    <text evidence="6">The glycine cleavage system is composed of four proteins: P, T, L and H. In this organism, the P 'protein' is a heterodimer of two subunits.</text>
</comment>
<gene>
    <name evidence="6" type="primary">gcvPB</name>
    <name evidence="10" type="ORF">AVDCRST_MAG63-3381</name>
</gene>
<organism evidence="10">
    <name type="scientific">uncultured Armatimonadetes bacterium</name>
    <dbReference type="NCBI Taxonomy" id="157466"/>
    <lineage>
        <taxon>Bacteria</taxon>
        <taxon>Bacillati</taxon>
        <taxon>Armatimonadota</taxon>
        <taxon>environmental samples</taxon>
    </lineage>
</organism>
<dbReference type="Pfam" id="PF21478">
    <property type="entry name" value="GcvP2_C"/>
    <property type="match status" value="1"/>
</dbReference>
<dbReference type="Gene3D" id="3.40.640.10">
    <property type="entry name" value="Type I PLP-dependent aspartate aminotransferase-like (Major domain)"/>
    <property type="match status" value="1"/>
</dbReference>
<dbReference type="GO" id="GO:0005960">
    <property type="term" value="C:glycine cleavage complex"/>
    <property type="evidence" value="ECO:0007669"/>
    <property type="project" value="TreeGrafter"/>
</dbReference>
<keyword evidence="3 6" id="KW-0663">Pyridoxal phosphate</keyword>
<dbReference type="InterPro" id="IPR015422">
    <property type="entry name" value="PyrdxlP-dep_Trfase_small"/>
</dbReference>
<comment type="catalytic activity">
    <reaction evidence="5 6">
        <text>N(6)-[(R)-lipoyl]-L-lysyl-[glycine-cleavage complex H protein] + glycine + H(+) = N(6)-[(R)-S(8)-aminomethyldihydrolipoyl]-L-lysyl-[glycine-cleavage complex H protein] + CO2</text>
        <dbReference type="Rhea" id="RHEA:24304"/>
        <dbReference type="Rhea" id="RHEA-COMP:10494"/>
        <dbReference type="Rhea" id="RHEA-COMP:10495"/>
        <dbReference type="ChEBI" id="CHEBI:15378"/>
        <dbReference type="ChEBI" id="CHEBI:16526"/>
        <dbReference type="ChEBI" id="CHEBI:57305"/>
        <dbReference type="ChEBI" id="CHEBI:83099"/>
        <dbReference type="ChEBI" id="CHEBI:83143"/>
        <dbReference type="EC" id="1.4.4.2"/>
    </reaction>
</comment>
<dbReference type="InterPro" id="IPR015421">
    <property type="entry name" value="PyrdxlP-dep_Trfase_major"/>
</dbReference>
<dbReference type="Gene3D" id="3.90.1150.10">
    <property type="entry name" value="Aspartate Aminotransferase, domain 1"/>
    <property type="match status" value="1"/>
</dbReference>
<evidence type="ECO:0000256" key="2">
    <source>
        <dbReference type="ARBA" id="ARBA00003788"/>
    </source>
</evidence>
<dbReference type="GO" id="GO:0004375">
    <property type="term" value="F:glycine dehydrogenase (decarboxylating) activity"/>
    <property type="evidence" value="ECO:0007669"/>
    <property type="project" value="UniProtKB-EC"/>
</dbReference>
<dbReference type="InterPro" id="IPR049316">
    <property type="entry name" value="GDC-P_C"/>
</dbReference>
<comment type="similarity">
    <text evidence="6">Belongs to the GcvP family. C-terminal subunit subfamily.</text>
</comment>
<evidence type="ECO:0000259" key="8">
    <source>
        <dbReference type="Pfam" id="PF02347"/>
    </source>
</evidence>
<dbReference type="PANTHER" id="PTHR11773:SF1">
    <property type="entry name" value="GLYCINE DEHYDROGENASE (DECARBOXYLATING), MITOCHONDRIAL"/>
    <property type="match status" value="1"/>
</dbReference>
<feature type="modified residue" description="N6-(pyridoxal phosphate)lysine" evidence="6">
    <location>
        <position position="278"/>
    </location>
</feature>
<evidence type="ECO:0000256" key="7">
    <source>
        <dbReference type="SAM" id="MobiDB-lite"/>
    </source>
</evidence>
<dbReference type="GO" id="GO:0016594">
    <property type="term" value="F:glycine binding"/>
    <property type="evidence" value="ECO:0007669"/>
    <property type="project" value="TreeGrafter"/>
</dbReference>
<feature type="domain" description="Glycine dehydrogenase C-terminal" evidence="9">
    <location>
        <begin position="359"/>
        <end position="459"/>
    </location>
</feature>
<dbReference type="Gene3D" id="6.20.440.10">
    <property type="match status" value="1"/>
</dbReference>
<dbReference type="HAMAP" id="MF_00713">
    <property type="entry name" value="GcvPB"/>
    <property type="match status" value="1"/>
</dbReference>
<accession>A0A6J4JJ08</accession>
<dbReference type="GO" id="GO:0030170">
    <property type="term" value="F:pyridoxal phosphate binding"/>
    <property type="evidence" value="ECO:0007669"/>
    <property type="project" value="TreeGrafter"/>
</dbReference>
<keyword evidence="4 6" id="KW-0560">Oxidoreductase</keyword>
<dbReference type="Pfam" id="PF02347">
    <property type="entry name" value="GDC-P"/>
    <property type="match status" value="1"/>
</dbReference>
<feature type="region of interest" description="Disordered" evidence="7">
    <location>
        <begin position="491"/>
        <end position="520"/>
    </location>
</feature>
<dbReference type="SUPFAM" id="SSF53383">
    <property type="entry name" value="PLP-dependent transferases"/>
    <property type="match status" value="1"/>
</dbReference>
<evidence type="ECO:0000313" key="10">
    <source>
        <dbReference type="EMBL" id="CAA9277857.1"/>
    </source>
</evidence>
<dbReference type="PANTHER" id="PTHR11773">
    <property type="entry name" value="GLYCINE DEHYDROGENASE, DECARBOXYLATING"/>
    <property type="match status" value="1"/>
</dbReference>
<evidence type="ECO:0000256" key="3">
    <source>
        <dbReference type="ARBA" id="ARBA00022898"/>
    </source>
</evidence>
<dbReference type="NCBIfam" id="NF003346">
    <property type="entry name" value="PRK04366.1"/>
    <property type="match status" value="1"/>
</dbReference>
<dbReference type="InterPro" id="IPR020581">
    <property type="entry name" value="GDC_P"/>
</dbReference>
<dbReference type="EMBL" id="CADCTO010000441">
    <property type="protein sequence ID" value="CAA9277857.1"/>
    <property type="molecule type" value="Genomic_DNA"/>
</dbReference>
<dbReference type="FunFam" id="3.90.1150.10:FF:000014">
    <property type="entry name" value="Probable glycine dehydrogenase (decarboxylating) subunit 2"/>
    <property type="match status" value="1"/>
</dbReference>
<dbReference type="InterPro" id="IPR049315">
    <property type="entry name" value="GDC-P_N"/>
</dbReference>
<proteinExistence type="inferred from homology"/>
<protein>
    <recommendedName>
        <fullName evidence="6">Probable glycine dehydrogenase (decarboxylating) subunit 2</fullName>
        <ecNumber evidence="6">1.4.4.2</ecNumber>
    </recommendedName>
    <alternativeName>
        <fullName evidence="6">Glycine cleavage system P-protein subunit 2</fullName>
    </alternativeName>
    <alternativeName>
        <fullName evidence="6">Glycine decarboxylase subunit 2</fullName>
    </alternativeName>
    <alternativeName>
        <fullName evidence="6">Glycine dehydrogenase (aminomethyl-transferring) subunit 2</fullName>
    </alternativeName>
</protein>
<comment type="cofactor">
    <cofactor evidence="1 6">
        <name>pyridoxal 5'-phosphate</name>
        <dbReference type="ChEBI" id="CHEBI:597326"/>
    </cofactor>
</comment>
<evidence type="ECO:0000256" key="1">
    <source>
        <dbReference type="ARBA" id="ARBA00001933"/>
    </source>
</evidence>
<name>A0A6J4JJ08_9BACT</name>
<dbReference type="AlphaFoldDB" id="A0A6J4JJ08"/>
<dbReference type="InterPro" id="IPR023012">
    <property type="entry name" value="GcvPB"/>
</dbReference>
<dbReference type="InterPro" id="IPR015424">
    <property type="entry name" value="PyrdxlP-dep_Trfase"/>
</dbReference>
<sequence length="520" mass="56540">MSNDLKTIEPTLFELSRPGRLGASLPGCDVPEREPADLLPGVPLRGGVPLPELAEPDVIRHFLHLSSLNYCVDQGFYPLGSCTMKYNPKINDEAVRLPGFARIHPYQPEETCQGALEVLWQMQSALGAVLGMDAVSLHPSAGAHGEMLGLMLIRAYHDHHGQGKRRSVLVPKAAHGTNPASAARCGYKTVSIDTDARGLVDMGHLRTLLEQHEGDVAGLMLTNPNTLGLFEEDIVEICDVVHRAGGLMYCDGANMNALVGTARPGDMGFDVMHVNLHKTFCIPHGGGGPGAGPVGVKKILEPFLPVPQALRREDGTFTLDYERPLSIGKIGSFYGAFLAIVRAYAYIRHYGREHLAEISENAVLNANYLRARLGKTFEVAYDRTCMHECVFTLKAFKSHGVKALDVAKRVIDYGYHPPTMYFPLIVPECLMIEPTETESLETIDGFITAMESIAREAEENPQIILDAPHTAPVRRLDEALAARSLDLSWSSDRESSASAQGRTTTPGTGREAAATPVCEA</sequence>